<dbReference type="Gene3D" id="1.20.1250.20">
    <property type="entry name" value="MFS general substrate transporter like domains"/>
    <property type="match status" value="1"/>
</dbReference>
<dbReference type="InterPro" id="IPR011701">
    <property type="entry name" value="MFS"/>
</dbReference>
<evidence type="ECO:0000256" key="3">
    <source>
        <dbReference type="ARBA" id="ARBA00022989"/>
    </source>
</evidence>
<evidence type="ECO:0000256" key="5">
    <source>
        <dbReference type="SAM" id="MobiDB-lite"/>
    </source>
</evidence>
<dbReference type="PANTHER" id="PTHR23502:SF30">
    <property type="entry name" value="TRANSPORTER, PUTATIVE (AFU_ORTHOLOGUE AFUA_8G04702)-RELATED"/>
    <property type="match status" value="1"/>
</dbReference>
<feature type="transmembrane region" description="Helical" evidence="6">
    <location>
        <begin position="412"/>
        <end position="438"/>
    </location>
</feature>
<feature type="transmembrane region" description="Helical" evidence="6">
    <location>
        <begin position="450"/>
        <end position="469"/>
    </location>
</feature>
<feature type="transmembrane region" description="Helical" evidence="6">
    <location>
        <begin position="300"/>
        <end position="323"/>
    </location>
</feature>
<dbReference type="GO" id="GO:0005886">
    <property type="term" value="C:plasma membrane"/>
    <property type="evidence" value="ECO:0007669"/>
    <property type="project" value="TreeGrafter"/>
</dbReference>
<evidence type="ECO:0000256" key="2">
    <source>
        <dbReference type="ARBA" id="ARBA00022692"/>
    </source>
</evidence>
<feature type="transmembrane region" description="Helical" evidence="6">
    <location>
        <begin position="481"/>
        <end position="499"/>
    </location>
</feature>
<accession>A0AA38S6B3</accession>
<dbReference type="Pfam" id="PF07690">
    <property type="entry name" value="MFS_1"/>
    <property type="match status" value="1"/>
</dbReference>
<keyword evidence="9" id="KW-1185">Reference proteome</keyword>
<comment type="subcellular location">
    <subcellularLocation>
        <location evidence="1">Membrane</location>
        <topology evidence="1">Multi-pass membrane protein</topology>
    </subcellularLocation>
</comment>
<dbReference type="AlphaFoldDB" id="A0AA38S6B3"/>
<evidence type="ECO:0000256" key="1">
    <source>
        <dbReference type="ARBA" id="ARBA00004141"/>
    </source>
</evidence>
<feature type="transmembrane region" description="Helical" evidence="6">
    <location>
        <begin position="91"/>
        <end position="110"/>
    </location>
</feature>
<feature type="transmembrane region" description="Helical" evidence="6">
    <location>
        <begin position="180"/>
        <end position="199"/>
    </location>
</feature>
<dbReference type="Proteomes" id="UP001174691">
    <property type="component" value="Unassembled WGS sequence"/>
</dbReference>
<dbReference type="InterPro" id="IPR020846">
    <property type="entry name" value="MFS_dom"/>
</dbReference>
<dbReference type="PROSITE" id="PS50850">
    <property type="entry name" value="MFS"/>
    <property type="match status" value="1"/>
</dbReference>
<dbReference type="EMBL" id="JANBVN010000073">
    <property type="protein sequence ID" value="KAJ9150155.1"/>
    <property type="molecule type" value="Genomic_DNA"/>
</dbReference>
<proteinExistence type="predicted"/>
<name>A0AA38S6B3_9PEZI</name>
<evidence type="ECO:0000313" key="9">
    <source>
        <dbReference type="Proteomes" id="UP001174691"/>
    </source>
</evidence>
<evidence type="ECO:0000313" key="8">
    <source>
        <dbReference type="EMBL" id="KAJ9150155.1"/>
    </source>
</evidence>
<dbReference type="InterPro" id="IPR036259">
    <property type="entry name" value="MFS_trans_sf"/>
</dbReference>
<feature type="transmembrane region" description="Helical" evidence="6">
    <location>
        <begin position="60"/>
        <end position="79"/>
    </location>
</feature>
<dbReference type="GO" id="GO:0022857">
    <property type="term" value="F:transmembrane transporter activity"/>
    <property type="evidence" value="ECO:0007669"/>
    <property type="project" value="InterPro"/>
</dbReference>
<sequence length="525" mass="57495">MSHKPSPEAPTFLSPGTVHLLRVHDELSTDEIVLVPKPSNHPDDPLNWSKWRKLLHVANVYLDTFTVGVGATCTYSYLIDISEDTGITLTQLNLGTGFIFLLAGWGNLLWQPLALSVGRRPIYLLSLLTLAAVTEGTAWVDNFPQWAAVRILYGFLVAPVEALPEVSIPDTYFAHERGSYIGIYSLVLSGSNFVAPLIAGFMNQSVGWRWVQHWAALLLLANFVLSFFTLEESMYFRDTVEAEVSPDTMSHSAPSAVNADTDTSDEKLEPSTNTRRSQDFGECTFRFEQSFRFAWRPMLILARFPTIAWAGVQYGFTNAWYSVYNATASSILSAAPYNLTSSMVGVTYLAPLAGAAIGAYVSGPLSDQMVLRLAHRNGGVREPEQRLWGLLSYALVLPAGLLLWGVGAAHSASLGVILVGSVFCGFGIITGGSYAISYNVDSFKEIAGESLVSLVLVRNTMTFAFSYAITPWIQASGLQNTFIAVGIIACVSGFMFLPVMRYGKSLRARAAPRYWRYAASQTIAH</sequence>
<feature type="transmembrane region" description="Helical" evidence="6">
    <location>
        <begin position="211"/>
        <end position="230"/>
    </location>
</feature>
<keyword evidence="4 6" id="KW-0472">Membrane</keyword>
<keyword evidence="2 6" id="KW-0812">Transmembrane</keyword>
<evidence type="ECO:0000256" key="6">
    <source>
        <dbReference type="SAM" id="Phobius"/>
    </source>
</evidence>
<feature type="transmembrane region" description="Helical" evidence="6">
    <location>
        <begin position="146"/>
        <end position="168"/>
    </location>
</feature>
<feature type="transmembrane region" description="Helical" evidence="6">
    <location>
        <begin position="387"/>
        <end position="406"/>
    </location>
</feature>
<dbReference type="PANTHER" id="PTHR23502">
    <property type="entry name" value="MAJOR FACILITATOR SUPERFAMILY"/>
    <property type="match status" value="1"/>
</dbReference>
<feature type="domain" description="Major facilitator superfamily (MFS) profile" evidence="7">
    <location>
        <begin position="56"/>
        <end position="504"/>
    </location>
</feature>
<evidence type="ECO:0000259" key="7">
    <source>
        <dbReference type="PROSITE" id="PS50850"/>
    </source>
</evidence>
<gene>
    <name evidence="8" type="ORF">NKR19_g5383</name>
</gene>
<feature type="region of interest" description="Disordered" evidence="5">
    <location>
        <begin position="246"/>
        <end position="277"/>
    </location>
</feature>
<protein>
    <submittedName>
        <fullName evidence="8">Major facilitator superfamily domain-containing protein</fullName>
    </submittedName>
</protein>
<dbReference type="SUPFAM" id="SSF103473">
    <property type="entry name" value="MFS general substrate transporter"/>
    <property type="match status" value="1"/>
</dbReference>
<organism evidence="8 9">
    <name type="scientific">Coniochaeta hoffmannii</name>
    <dbReference type="NCBI Taxonomy" id="91930"/>
    <lineage>
        <taxon>Eukaryota</taxon>
        <taxon>Fungi</taxon>
        <taxon>Dikarya</taxon>
        <taxon>Ascomycota</taxon>
        <taxon>Pezizomycotina</taxon>
        <taxon>Sordariomycetes</taxon>
        <taxon>Sordariomycetidae</taxon>
        <taxon>Coniochaetales</taxon>
        <taxon>Coniochaetaceae</taxon>
        <taxon>Coniochaeta</taxon>
    </lineage>
</organism>
<keyword evidence="3 6" id="KW-1133">Transmembrane helix</keyword>
<reference evidence="8" key="1">
    <citation type="submission" date="2022-07" db="EMBL/GenBank/DDBJ databases">
        <title>Fungi with potential for degradation of polypropylene.</title>
        <authorList>
            <person name="Gostincar C."/>
        </authorList>
    </citation>
    <scope>NUCLEOTIDE SEQUENCE</scope>
    <source>
        <strain evidence="8">EXF-13287</strain>
    </source>
</reference>
<feature type="compositionally biased region" description="Polar residues" evidence="5">
    <location>
        <begin position="247"/>
        <end position="261"/>
    </location>
</feature>
<evidence type="ECO:0000256" key="4">
    <source>
        <dbReference type="ARBA" id="ARBA00023136"/>
    </source>
</evidence>
<comment type="caution">
    <text evidence="8">The sequence shown here is derived from an EMBL/GenBank/DDBJ whole genome shotgun (WGS) entry which is preliminary data.</text>
</comment>
<feature type="transmembrane region" description="Helical" evidence="6">
    <location>
        <begin position="343"/>
        <end position="366"/>
    </location>
</feature>